<dbReference type="OrthoDB" id="2943698at2"/>
<keyword evidence="3" id="KW-1185">Reference proteome</keyword>
<evidence type="ECO:0008006" key="4">
    <source>
        <dbReference type="Google" id="ProtNLM"/>
    </source>
</evidence>
<proteinExistence type="predicted"/>
<keyword evidence="1" id="KW-0472">Membrane</keyword>
<dbReference type="AlphaFoldDB" id="A0A1G4S429"/>
<feature type="transmembrane region" description="Helical" evidence="1">
    <location>
        <begin position="109"/>
        <end position="135"/>
    </location>
</feature>
<name>A0A1G4S429_9BACL</name>
<protein>
    <recommendedName>
        <fullName evidence="4">ABC-2 family transporter protein</fullName>
    </recommendedName>
</protein>
<gene>
    <name evidence="2" type="ORF">SAMN04487970_102248</name>
</gene>
<dbReference type="STRING" id="624147.SAMN04487970_102248"/>
<keyword evidence="1" id="KW-0812">Transmembrane</keyword>
<feature type="transmembrane region" description="Helical" evidence="1">
    <location>
        <begin position="230"/>
        <end position="249"/>
    </location>
</feature>
<feature type="transmembrane region" description="Helical" evidence="1">
    <location>
        <begin position="155"/>
        <end position="176"/>
    </location>
</feature>
<reference evidence="3" key="1">
    <citation type="submission" date="2016-10" db="EMBL/GenBank/DDBJ databases">
        <authorList>
            <person name="Varghese N."/>
            <person name="Submissions S."/>
        </authorList>
    </citation>
    <scope>NUCLEOTIDE SEQUENCE [LARGE SCALE GENOMIC DNA]</scope>
    <source>
        <strain evidence="3">CGMCC 1.8946</strain>
    </source>
</reference>
<accession>A0A1G4S429</accession>
<evidence type="ECO:0000313" key="3">
    <source>
        <dbReference type="Proteomes" id="UP000198601"/>
    </source>
</evidence>
<feature type="transmembrane region" description="Helical" evidence="1">
    <location>
        <begin position="57"/>
        <end position="79"/>
    </location>
</feature>
<dbReference type="EMBL" id="FMTT01000022">
    <property type="protein sequence ID" value="SCW63405.1"/>
    <property type="molecule type" value="Genomic_DNA"/>
</dbReference>
<evidence type="ECO:0000256" key="1">
    <source>
        <dbReference type="SAM" id="Phobius"/>
    </source>
</evidence>
<organism evidence="2 3">
    <name type="scientific">Paenibacillus tianmuensis</name>
    <dbReference type="NCBI Taxonomy" id="624147"/>
    <lineage>
        <taxon>Bacteria</taxon>
        <taxon>Bacillati</taxon>
        <taxon>Bacillota</taxon>
        <taxon>Bacilli</taxon>
        <taxon>Bacillales</taxon>
        <taxon>Paenibacillaceae</taxon>
        <taxon>Paenibacillus</taxon>
    </lineage>
</organism>
<feature type="transmembrane region" description="Helical" evidence="1">
    <location>
        <begin position="188"/>
        <end position="205"/>
    </location>
</feature>
<dbReference type="Proteomes" id="UP000198601">
    <property type="component" value="Unassembled WGS sequence"/>
</dbReference>
<sequence length="254" mass="29307">MFGLWISEMERIWRRKLIIIYCIFLLLVIANIWSLKIRGWGEFRFGEGKIPMNDLNMPWFMMSDVSLLLVAVILPIIFVDQLSGEIYSGAYRLYLLRPFRRFQFWGAKLLALAATTTIFISATYFVAILGAWLFFPHSDTLVMYGSTAPVGPGEAVLYTLKFYLLFVLTCIAKLMLSSVVCLFVSRPLIAFFVLFISSIVLYQFAKELVILFDPFQQILLAISAEGALKFWIYLFGSMIAFTIISFLRWERKVV</sequence>
<keyword evidence="1" id="KW-1133">Transmembrane helix</keyword>
<dbReference type="PANTHER" id="PTHR37305:SF1">
    <property type="entry name" value="MEMBRANE PROTEIN"/>
    <property type="match status" value="1"/>
</dbReference>
<evidence type="ECO:0000313" key="2">
    <source>
        <dbReference type="EMBL" id="SCW63405.1"/>
    </source>
</evidence>
<feature type="transmembrane region" description="Helical" evidence="1">
    <location>
        <begin position="18"/>
        <end position="37"/>
    </location>
</feature>
<dbReference type="RefSeq" id="WP_090673313.1">
    <property type="nucleotide sequence ID" value="NZ_FMTT01000022.1"/>
</dbReference>
<dbReference type="PANTHER" id="PTHR37305">
    <property type="entry name" value="INTEGRAL MEMBRANE PROTEIN-RELATED"/>
    <property type="match status" value="1"/>
</dbReference>